<protein>
    <submittedName>
        <fullName evidence="1">Uncharacterized protein</fullName>
    </submittedName>
</protein>
<gene>
    <name evidence="1" type="ORF">LEP1GSC188_1649</name>
</gene>
<accession>M3G1C2</accession>
<dbReference type="Proteomes" id="UP000011770">
    <property type="component" value="Unassembled WGS sequence"/>
</dbReference>
<comment type="caution">
    <text evidence="1">The sequence shown here is derived from an EMBL/GenBank/DDBJ whole genome shotgun (WGS) entry which is preliminary data.</text>
</comment>
<reference evidence="1 2" key="1">
    <citation type="submission" date="2013-01" db="EMBL/GenBank/DDBJ databases">
        <authorList>
            <person name="Harkins D.M."/>
            <person name="Durkin A.S."/>
            <person name="Brinkac L.M."/>
            <person name="Haft D.H."/>
            <person name="Selengut J.D."/>
            <person name="Sanka R."/>
            <person name="DePew J."/>
            <person name="Purushe J."/>
            <person name="Tulsiani S.M."/>
            <person name="Graham G.C."/>
            <person name="Burns M.-A."/>
            <person name="Dohnt M.F."/>
            <person name="Smythe L.D."/>
            <person name="McKay D.B."/>
            <person name="Craig S.B."/>
            <person name="Vinetz J.M."/>
            <person name="Sutton G.G."/>
            <person name="Nierman W.C."/>
            <person name="Fouts D.E."/>
        </authorList>
    </citation>
    <scope>NUCLEOTIDE SEQUENCE [LARGE SCALE GENOMIC DNA]</scope>
    <source>
        <strain evidence="1 2">LT2116</strain>
    </source>
</reference>
<dbReference type="EMBL" id="AHOR02000076">
    <property type="protein sequence ID" value="EMF79724.1"/>
    <property type="molecule type" value="Genomic_DNA"/>
</dbReference>
<name>M3G1C2_9LEPT</name>
<proteinExistence type="predicted"/>
<organism evidence="1 2">
    <name type="scientific">Leptospira weilii serovar Topaz str. LT2116</name>
    <dbReference type="NCBI Taxonomy" id="1088540"/>
    <lineage>
        <taxon>Bacteria</taxon>
        <taxon>Pseudomonadati</taxon>
        <taxon>Spirochaetota</taxon>
        <taxon>Spirochaetia</taxon>
        <taxon>Leptospirales</taxon>
        <taxon>Leptospiraceae</taxon>
        <taxon>Leptospira</taxon>
    </lineage>
</organism>
<dbReference type="AlphaFoldDB" id="M3G1C2"/>
<evidence type="ECO:0000313" key="2">
    <source>
        <dbReference type="Proteomes" id="UP000011770"/>
    </source>
</evidence>
<sequence>MKGYKEIRFLTKDESDLYPIFSTWSYDVVRILAEKLSVPKKI</sequence>
<evidence type="ECO:0000313" key="1">
    <source>
        <dbReference type="EMBL" id="EMF79724.1"/>
    </source>
</evidence>